<dbReference type="AlphaFoldDB" id="A0A0D3BJS5"/>
<dbReference type="PANTHER" id="PTHR46481">
    <property type="entry name" value="ZINC FINGER BED DOMAIN-CONTAINING PROTEIN 4"/>
    <property type="match status" value="1"/>
</dbReference>
<evidence type="ECO:0000313" key="7">
    <source>
        <dbReference type="EnsemblPlants" id="Bo3g153290.1"/>
    </source>
</evidence>
<keyword evidence="3" id="KW-0863">Zinc-finger</keyword>
<keyword evidence="4" id="KW-0862">Zinc</keyword>
<evidence type="ECO:0000256" key="6">
    <source>
        <dbReference type="SAM" id="MobiDB-lite"/>
    </source>
</evidence>
<protein>
    <submittedName>
        <fullName evidence="7">Uncharacterized protein</fullName>
    </submittedName>
</protein>
<accession>A0A0D3BJS5</accession>
<keyword evidence="2" id="KW-0479">Metal-binding</keyword>
<evidence type="ECO:0000256" key="2">
    <source>
        <dbReference type="ARBA" id="ARBA00022723"/>
    </source>
</evidence>
<evidence type="ECO:0000256" key="1">
    <source>
        <dbReference type="ARBA" id="ARBA00004123"/>
    </source>
</evidence>
<proteinExistence type="predicted"/>
<reference evidence="7" key="2">
    <citation type="submission" date="2015-03" db="UniProtKB">
        <authorList>
            <consortium name="EnsemblPlants"/>
        </authorList>
    </citation>
    <scope>IDENTIFICATION</scope>
</reference>
<dbReference type="InterPro" id="IPR052035">
    <property type="entry name" value="ZnF_BED_domain_contain"/>
</dbReference>
<dbReference type="EnsemblPlants" id="Bo3g153290.1">
    <property type="protein sequence ID" value="Bo3g153290.1"/>
    <property type="gene ID" value="Bo3g153290"/>
</dbReference>
<name>A0A0D3BJS5_BRAOL</name>
<dbReference type="HOGENOM" id="CLU_2226899_0_0_1"/>
<sequence length="106" mass="12196">MMNNDEECLPSGVGGPNGGQSSTSASQYLLGLDGEREERKIDDKVAREKFSRVIIRHNLPFLAVEYEELRDYLSYLNPDYKCYTRNTAAIDVVKTWEKEKQKIKSF</sequence>
<evidence type="ECO:0000256" key="5">
    <source>
        <dbReference type="ARBA" id="ARBA00023242"/>
    </source>
</evidence>
<keyword evidence="8" id="KW-1185">Reference proteome</keyword>
<dbReference type="GO" id="GO:0008270">
    <property type="term" value="F:zinc ion binding"/>
    <property type="evidence" value="ECO:0007669"/>
    <property type="project" value="UniProtKB-KW"/>
</dbReference>
<reference evidence="7 8" key="1">
    <citation type="journal article" date="2014" name="Genome Biol.">
        <title>Transcriptome and methylome profiling reveals relics of genome dominance in the mesopolyploid Brassica oleracea.</title>
        <authorList>
            <person name="Parkin I.A."/>
            <person name="Koh C."/>
            <person name="Tang H."/>
            <person name="Robinson S.J."/>
            <person name="Kagale S."/>
            <person name="Clarke W.E."/>
            <person name="Town C.D."/>
            <person name="Nixon J."/>
            <person name="Krishnakumar V."/>
            <person name="Bidwell S.L."/>
            <person name="Denoeud F."/>
            <person name="Belcram H."/>
            <person name="Links M.G."/>
            <person name="Just J."/>
            <person name="Clarke C."/>
            <person name="Bender T."/>
            <person name="Huebert T."/>
            <person name="Mason A.S."/>
            <person name="Pires J.C."/>
            <person name="Barker G."/>
            <person name="Moore J."/>
            <person name="Walley P.G."/>
            <person name="Manoli S."/>
            <person name="Batley J."/>
            <person name="Edwards D."/>
            <person name="Nelson M.N."/>
            <person name="Wang X."/>
            <person name="Paterson A.H."/>
            <person name="King G."/>
            <person name="Bancroft I."/>
            <person name="Chalhoub B."/>
            <person name="Sharpe A.G."/>
        </authorList>
    </citation>
    <scope>NUCLEOTIDE SEQUENCE</scope>
    <source>
        <strain evidence="7 8">cv. TO1000</strain>
    </source>
</reference>
<dbReference type="eggNOG" id="KOG1121">
    <property type="taxonomic scope" value="Eukaryota"/>
</dbReference>
<organism evidence="7 8">
    <name type="scientific">Brassica oleracea var. oleracea</name>
    <dbReference type="NCBI Taxonomy" id="109376"/>
    <lineage>
        <taxon>Eukaryota</taxon>
        <taxon>Viridiplantae</taxon>
        <taxon>Streptophyta</taxon>
        <taxon>Embryophyta</taxon>
        <taxon>Tracheophyta</taxon>
        <taxon>Spermatophyta</taxon>
        <taxon>Magnoliopsida</taxon>
        <taxon>eudicotyledons</taxon>
        <taxon>Gunneridae</taxon>
        <taxon>Pentapetalae</taxon>
        <taxon>rosids</taxon>
        <taxon>malvids</taxon>
        <taxon>Brassicales</taxon>
        <taxon>Brassicaceae</taxon>
        <taxon>Brassiceae</taxon>
        <taxon>Brassica</taxon>
    </lineage>
</organism>
<dbReference type="PANTHER" id="PTHR46481:SF10">
    <property type="entry name" value="ZINC FINGER BED DOMAIN-CONTAINING PROTEIN 39"/>
    <property type="match status" value="1"/>
</dbReference>
<keyword evidence="5" id="KW-0539">Nucleus</keyword>
<evidence type="ECO:0000256" key="4">
    <source>
        <dbReference type="ARBA" id="ARBA00022833"/>
    </source>
</evidence>
<dbReference type="Gramene" id="Bo3g153290.1">
    <property type="protein sequence ID" value="Bo3g153290.1"/>
    <property type="gene ID" value="Bo3g153290"/>
</dbReference>
<comment type="subcellular location">
    <subcellularLocation>
        <location evidence="1">Nucleus</location>
    </subcellularLocation>
</comment>
<dbReference type="GO" id="GO:0005634">
    <property type="term" value="C:nucleus"/>
    <property type="evidence" value="ECO:0007669"/>
    <property type="project" value="UniProtKB-SubCell"/>
</dbReference>
<dbReference type="Proteomes" id="UP000032141">
    <property type="component" value="Chromosome C3"/>
</dbReference>
<evidence type="ECO:0000256" key="3">
    <source>
        <dbReference type="ARBA" id="ARBA00022771"/>
    </source>
</evidence>
<evidence type="ECO:0000313" key="8">
    <source>
        <dbReference type="Proteomes" id="UP000032141"/>
    </source>
</evidence>
<feature type="region of interest" description="Disordered" evidence="6">
    <location>
        <begin position="1"/>
        <end position="27"/>
    </location>
</feature>